<gene>
    <name evidence="2" type="ORF">FEK35_27145</name>
</gene>
<dbReference type="PROSITE" id="PS50943">
    <property type="entry name" value="HTH_CROC1"/>
    <property type="match status" value="1"/>
</dbReference>
<dbReference type="OrthoDB" id="4774031at2"/>
<accession>A0A5R8P642</accession>
<dbReference type="GO" id="GO:0003677">
    <property type="term" value="F:DNA binding"/>
    <property type="evidence" value="ECO:0007669"/>
    <property type="project" value="InterPro"/>
</dbReference>
<dbReference type="Pfam" id="PF13560">
    <property type="entry name" value="HTH_31"/>
    <property type="match status" value="1"/>
</dbReference>
<sequence length="85" mass="9165">MPAIEPIGPMVRLRDLRQARGLRLADLTERIAEHGIEVTVAGLSNIETGRKRASDRLLHAWARALGVDPLDVWQAPVSSCAGGQG</sequence>
<dbReference type="Gene3D" id="1.10.260.40">
    <property type="entry name" value="lambda repressor-like DNA-binding domains"/>
    <property type="match status" value="1"/>
</dbReference>
<dbReference type="SUPFAM" id="SSF47413">
    <property type="entry name" value="lambda repressor-like DNA-binding domains"/>
    <property type="match status" value="1"/>
</dbReference>
<evidence type="ECO:0000313" key="3">
    <source>
        <dbReference type="Proteomes" id="UP000308349"/>
    </source>
</evidence>
<organism evidence="2 3">
    <name type="scientific">Nocardia cyriacigeorgica</name>
    <dbReference type="NCBI Taxonomy" id="135487"/>
    <lineage>
        <taxon>Bacteria</taxon>
        <taxon>Bacillati</taxon>
        <taxon>Actinomycetota</taxon>
        <taxon>Actinomycetes</taxon>
        <taxon>Mycobacteriales</taxon>
        <taxon>Nocardiaceae</taxon>
        <taxon>Nocardia</taxon>
    </lineage>
</organism>
<feature type="domain" description="HTH cro/C1-type" evidence="1">
    <location>
        <begin position="13"/>
        <end position="72"/>
    </location>
</feature>
<dbReference type="Proteomes" id="UP000308349">
    <property type="component" value="Unassembled WGS sequence"/>
</dbReference>
<dbReference type="AlphaFoldDB" id="A0A5R8P642"/>
<comment type="caution">
    <text evidence="2">The sequence shown here is derived from an EMBL/GenBank/DDBJ whole genome shotgun (WGS) entry which is preliminary data.</text>
</comment>
<reference evidence="2 3" key="1">
    <citation type="submission" date="2019-05" db="EMBL/GenBank/DDBJ databases">
        <title>Genomes sequences of two Nocardia cyriacigeorgica environmental isolates, type strains Nocardia asteroides ATCC 19247 and Nocardia cyriacigeorgica DSM 44484.</title>
        <authorList>
            <person name="Vautrin F."/>
            <person name="Bergeron E."/>
            <person name="Dubost A."/>
            <person name="Abrouk D."/>
            <person name="Rodriguez Nava V."/>
            <person name="Pujic P."/>
        </authorList>
    </citation>
    <scope>NUCLEOTIDE SEQUENCE [LARGE SCALE GENOMIC DNA]</scope>
    <source>
        <strain evidence="2 3">EML 1456</strain>
    </source>
</reference>
<name>A0A5R8P642_9NOCA</name>
<proteinExistence type="predicted"/>
<evidence type="ECO:0000313" key="2">
    <source>
        <dbReference type="EMBL" id="TLF96770.1"/>
    </source>
</evidence>
<evidence type="ECO:0000259" key="1">
    <source>
        <dbReference type="PROSITE" id="PS50943"/>
    </source>
</evidence>
<dbReference type="CDD" id="cd00093">
    <property type="entry name" value="HTH_XRE"/>
    <property type="match status" value="1"/>
</dbReference>
<dbReference type="InterPro" id="IPR010982">
    <property type="entry name" value="Lambda_DNA-bd_dom_sf"/>
</dbReference>
<dbReference type="InterPro" id="IPR001387">
    <property type="entry name" value="Cro/C1-type_HTH"/>
</dbReference>
<dbReference type="EMBL" id="VBUU01000040">
    <property type="protein sequence ID" value="TLF96770.1"/>
    <property type="molecule type" value="Genomic_DNA"/>
</dbReference>
<protein>
    <submittedName>
        <fullName evidence="2">Helix-turn-helix transcriptional regulator</fullName>
    </submittedName>
</protein>
<dbReference type="SMART" id="SM00530">
    <property type="entry name" value="HTH_XRE"/>
    <property type="match status" value="1"/>
</dbReference>